<dbReference type="Pfam" id="PF00999">
    <property type="entry name" value="Na_H_Exchanger"/>
    <property type="match status" value="1"/>
</dbReference>
<dbReference type="PANTHER" id="PTHR43021:SF2">
    <property type="entry name" value="CATION_H+ EXCHANGER DOMAIN-CONTAINING PROTEIN"/>
    <property type="match status" value="1"/>
</dbReference>
<evidence type="ECO:0000256" key="3">
    <source>
        <dbReference type="ARBA" id="ARBA00022989"/>
    </source>
</evidence>
<evidence type="ECO:0000313" key="8">
    <source>
        <dbReference type="Proteomes" id="UP000693972"/>
    </source>
</evidence>
<protein>
    <submittedName>
        <fullName evidence="7">Cation:proton antiporter</fullName>
    </submittedName>
</protein>
<dbReference type="EMBL" id="JAIMBW010000001">
    <property type="protein sequence ID" value="MBY4893857.1"/>
    <property type="molecule type" value="Genomic_DNA"/>
</dbReference>
<dbReference type="EMBL" id="CP078073">
    <property type="protein sequence ID" value="QXL86551.1"/>
    <property type="molecule type" value="Genomic_DNA"/>
</dbReference>
<dbReference type="InterPro" id="IPR006153">
    <property type="entry name" value="Cation/H_exchanger_TM"/>
</dbReference>
<feature type="transmembrane region" description="Helical" evidence="5">
    <location>
        <begin position="273"/>
        <end position="298"/>
    </location>
</feature>
<feature type="transmembrane region" description="Helical" evidence="5">
    <location>
        <begin position="358"/>
        <end position="381"/>
    </location>
</feature>
<comment type="subcellular location">
    <subcellularLocation>
        <location evidence="1">Membrane</location>
        <topology evidence="1">Multi-pass membrane protein</topology>
    </subcellularLocation>
</comment>
<dbReference type="GO" id="GO:1902600">
    <property type="term" value="P:proton transmembrane transport"/>
    <property type="evidence" value="ECO:0007669"/>
    <property type="project" value="InterPro"/>
</dbReference>
<dbReference type="AlphaFoldDB" id="A0A975TTE6"/>
<accession>A0A975TTE6</accession>
<evidence type="ECO:0000256" key="2">
    <source>
        <dbReference type="ARBA" id="ARBA00022692"/>
    </source>
</evidence>
<feature type="transmembrane region" description="Helical" evidence="5">
    <location>
        <begin position="223"/>
        <end position="253"/>
    </location>
</feature>
<gene>
    <name evidence="7" type="ORF">KUL25_13885</name>
</gene>
<sequence>MDPAPLMITVGVLFLAALALDTLGRIVHVPRVTLLILLGGGLGPPGLDVLPDILTNGDESFAAMALTMVAFLLGGSLERSALAAHGREILAISLSVVAVSALLVGATLILIGTPVVVALALAGISAATAPAATRDVVRQSGRKGRFATNLLGIVAIDDAWGLLAFSLLLTLAGFAAGGEGGADAIRHGLWEAGGGLLLGAAIGLPAAYLTGRLKRGEPSLLEALGIVLICAGSALYLEVSYLLAGMAAGAIVVNLAKHHRYPFHEIERIEWPFVLLFFIMAGALLDFDLLAGFGWIGVVYVVARLLARLIGGWLGACLSGLDGREGLLTGLAMAPQAGVAIGMALVTADRFPEHSAQIIAITIATTIVFELIGPLLTQYALARGSDEAS</sequence>
<proteinExistence type="predicted"/>
<name>A0A975TTE6_9RHOB</name>
<organism evidence="7">
    <name type="scientific">Gymnodinialimonas phycosphaerae</name>
    <dbReference type="NCBI Taxonomy" id="2841589"/>
    <lineage>
        <taxon>Bacteria</taxon>
        <taxon>Pseudomonadati</taxon>
        <taxon>Pseudomonadota</taxon>
        <taxon>Alphaproteobacteria</taxon>
        <taxon>Rhodobacterales</taxon>
        <taxon>Paracoccaceae</taxon>
        <taxon>Gymnodinialimonas</taxon>
    </lineage>
</organism>
<dbReference type="Proteomes" id="UP000693972">
    <property type="component" value="Unassembled WGS sequence"/>
</dbReference>
<feature type="transmembrane region" description="Helical" evidence="5">
    <location>
        <begin position="149"/>
        <end position="176"/>
    </location>
</feature>
<evidence type="ECO:0000256" key="1">
    <source>
        <dbReference type="ARBA" id="ARBA00004141"/>
    </source>
</evidence>
<dbReference type="PANTHER" id="PTHR43021">
    <property type="entry name" value="NA(+)/H(+) ANTIPORTER-RELATED"/>
    <property type="match status" value="1"/>
</dbReference>
<keyword evidence="2 5" id="KW-0812">Transmembrane</keyword>
<dbReference type="GO" id="GO:0015297">
    <property type="term" value="F:antiporter activity"/>
    <property type="evidence" value="ECO:0007669"/>
    <property type="project" value="InterPro"/>
</dbReference>
<evidence type="ECO:0000259" key="6">
    <source>
        <dbReference type="Pfam" id="PF00999"/>
    </source>
</evidence>
<evidence type="ECO:0000256" key="4">
    <source>
        <dbReference type="ARBA" id="ARBA00023136"/>
    </source>
</evidence>
<feature type="transmembrane region" description="Helical" evidence="5">
    <location>
        <begin position="60"/>
        <end position="77"/>
    </location>
</feature>
<feature type="domain" description="Cation/H+ exchanger transmembrane" evidence="6">
    <location>
        <begin position="14"/>
        <end position="375"/>
    </location>
</feature>
<keyword evidence="8" id="KW-1185">Reference proteome</keyword>
<feature type="transmembrane region" description="Helical" evidence="5">
    <location>
        <begin position="89"/>
        <end position="111"/>
    </location>
</feature>
<dbReference type="Gene3D" id="1.20.1530.20">
    <property type="match status" value="1"/>
</dbReference>
<keyword evidence="3 5" id="KW-1133">Transmembrane helix</keyword>
<feature type="transmembrane region" description="Helical" evidence="5">
    <location>
        <begin position="327"/>
        <end position="346"/>
    </location>
</feature>
<dbReference type="GO" id="GO:0016020">
    <property type="term" value="C:membrane"/>
    <property type="evidence" value="ECO:0007669"/>
    <property type="project" value="UniProtKB-SubCell"/>
</dbReference>
<reference evidence="7 8" key="1">
    <citation type="submission" date="2021-07" db="EMBL/GenBank/DDBJ databases">
        <title>Karlodiniumbacter phycospheric gen. nov., sp. nov., a phycosphere bacterium isolated from karlodinium veneficum.</title>
        <authorList>
            <person name="Peng Y."/>
            <person name="Jiang L."/>
            <person name="Lee J."/>
        </authorList>
    </citation>
    <scope>NUCLEOTIDE SEQUENCE</scope>
    <source>
        <strain evidence="7 8">N5</strain>
    </source>
</reference>
<feature type="transmembrane region" description="Helical" evidence="5">
    <location>
        <begin position="188"/>
        <end position="211"/>
    </location>
</feature>
<keyword evidence="4 5" id="KW-0472">Membrane</keyword>
<evidence type="ECO:0000313" key="7">
    <source>
        <dbReference type="EMBL" id="QXL86551.1"/>
    </source>
</evidence>
<evidence type="ECO:0000256" key="5">
    <source>
        <dbReference type="SAM" id="Phobius"/>
    </source>
</evidence>
<dbReference type="RefSeq" id="WP_257893496.1">
    <property type="nucleotide sequence ID" value="NZ_JAIMBW010000001.1"/>
</dbReference>
<feature type="transmembrane region" description="Helical" evidence="5">
    <location>
        <begin position="117"/>
        <end position="137"/>
    </location>
</feature>
<dbReference type="InterPro" id="IPR038770">
    <property type="entry name" value="Na+/solute_symporter_sf"/>
</dbReference>